<dbReference type="EMBL" id="CM007894">
    <property type="protein sequence ID" value="OTG26838.1"/>
    <property type="molecule type" value="Genomic_DNA"/>
</dbReference>
<name>A0A251UU18_HELAN</name>
<accession>A0A251UU18</accession>
<evidence type="ECO:0000313" key="1">
    <source>
        <dbReference type="EMBL" id="OTG26838.1"/>
    </source>
</evidence>
<evidence type="ECO:0000313" key="2">
    <source>
        <dbReference type="Proteomes" id="UP000215914"/>
    </source>
</evidence>
<reference evidence="2" key="1">
    <citation type="journal article" date="2017" name="Nature">
        <title>The sunflower genome provides insights into oil metabolism, flowering and Asterid evolution.</title>
        <authorList>
            <person name="Badouin H."/>
            <person name="Gouzy J."/>
            <person name="Grassa C.J."/>
            <person name="Murat F."/>
            <person name="Staton S.E."/>
            <person name="Cottret L."/>
            <person name="Lelandais-Briere C."/>
            <person name="Owens G.L."/>
            <person name="Carrere S."/>
            <person name="Mayjonade B."/>
            <person name="Legrand L."/>
            <person name="Gill N."/>
            <person name="Kane N.C."/>
            <person name="Bowers J.E."/>
            <person name="Hubner S."/>
            <person name="Bellec A."/>
            <person name="Berard A."/>
            <person name="Berges H."/>
            <person name="Blanchet N."/>
            <person name="Boniface M.C."/>
            <person name="Brunel D."/>
            <person name="Catrice O."/>
            <person name="Chaidir N."/>
            <person name="Claudel C."/>
            <person name="Donnadieu C."/>
            <person name="Faraut T."/>
            <person name="Fievet G."/>
            <person name="Helmstetter N."/>
            <person name="King M."/>
            <person name="Knapp S.J."/>
            <person name="Lai Z."/>
            <person name="Le Paslier M.C."/>
            <person name="Lippi Y."/>
            <person name="Lorenzon L."/>
            <person name="Mandel J.R."/>
            <person name="Marage G."/>
            <person name="Marchand G."/>
            <person name="Marquand E."/>
            <person name="Bret-Mestries E."/>
            <person name="Morien E."/>
            <person name="Nambeesan S."/>
            <person name="Nguyen T."/>
            <person name="Pegot-Espagnet P."/>
            <person name="Pouilly N."/>
            <person name="Raftis F."/>
            <person name="Sallet E."/>
            <person name="Schiex T."/>
            <person name="Thomas J."/>
            <person name="Vandecasteele C."/>
            <person name="Vares D."/>
            <person name="Vear F."/>
            <person name="Vautrin S."/>
            <person name="Crespi M."/>
            <person name="Mangin B."/>
            <person name="Burke J.M."/>
            <person name="Salse J."/>
            <person name="Munos S."/>
            <person name="Vincourt P."/>
            <person name="Rieseberg L.H."/>
            <person name="Langlade N.B."/>
        </authorList>
    </citation>
    <scope>NUCLEOTIDE SEQUENCE [LARGE SCALE GENOMIC DNA]</scope>
    <source>
        <strain evidence="2">cv. SF193</strain>
    </source>
</reference>
<gene>
    <name evidence="1" type="ORF">HannXRQ_Chr05g0163121</name>
</gene>
<sequence>MRFISICQANLQWRLVERHSRQLSQTTYDVTMKGNNNSGADEADGFSTLHVASTFTQNVIVYTDVLQDVLSGAYDTQRMDDMPSFDLGLSQPLPSTQELVAMREETVKNVDPEADVGGKGKRKNKCRNTGNLRLCYELWTLSHGYNLKIK</sequence>
<dbReference type="InParanoid" id="A0A251UU18"/>
<proteinExistence type="predicted"/>
<organism evidence="1 2">
    <name type="scientific">Helianthus annuus</name>
    <name type="common">Common sunflower</name>
    <dbReference type="NCBI Taxonomy" id="4232"/>
    <lineage>
        <taxon>Eukaryota</taxon>
        <taxon>Viridiplantae</taxon>
        <taxon>Streptophyta</taxon>
        <taxon>Embryophyta</taxon>
        <taxon>Tracheophyta</taxon>
        <taxon>Spermatophyta</taxon>
        <taxon>Magnoliopsida</taxon>
        <taxon>eudicotyledons</taxon>
        <taxon>Gunneridae</taxon>
        <taxon>Pentapetalae</taxon>
        <taxon>asterids</taxon>
        <taxon>campanulids</taxon>
        <taxon>Asterales</taxon>
        <taxon>Asteraceae</taxon>
        <taxon>Asteroideae</taxon>
        <taxon>Heliantheae alliance</taxon>
        <taxon>Heliantheae</taxon>
        <taxon>Helianthus</taxon>
    </lineage>
</organism>
<protein>
    <submittedName>
        <fullName evidence="1">Uncharacterized protein</fullName>
    </submittedName>
</protein>
<keyword evidence="2" id="KW-1185">Reference proteome</keyword>
<dbReference type="Proteomes" id="UP000215914">
    <property type="component" value="Chromosome 5"/>
</dbReference>
<dbReference type="AlphaFoldDB" id="A0A251UU18"/>